<dbReference type="Pfam" id="PF08245">
    <property type="entry name" value="Mur_ligase_M"/>
    <property type="match status" value="1"/>
</dbReference>
<keyword evidence="3" id="KW-1185">Reference proteome</keyword>
<evidence type="ECO:0000259" key="1">
    <source>
        <dbReference type="Pfam" id="PF08245"/>
    </source>
</evidence>
<dbReference type="KEGG" id="psai:C3B54_11927"/>
<reference evidence="2 3" key="1">
    <citation type="submission" date="2018-02" db="EMBL/GenBank/DDBJ databases">
        <title>Complete genome of the streamlined marine actinobacterium Pontimonas salivibrio CL-TW6 adapted to coastal planktonic lifestype.</title>
        <authorList>
            <person name="Cho B.C."/>
            <person name="Hardies S.C."/>
            <person name="Jang G.I."/>
            <person name="Hwang C.Y."/>
        </authorList>
    </citation>
    <scope>NUCLEOTIDE SEQUENCE [LARGE SCALE GENOMIC DNA]</scope>
    <source>
        <strain evidence="2 3">CL-TW6</strain>
    </source>
</reference>
<dbReference type="PANTHER" id="PTHR23135:SF7">
    <property type="entry name" value="LIPID II ISOGLUTAMINYL SYNTHASE (GLUTAMINE-HYDROLYZING) SUBUNIT MURT"/>
    <property type="match status" value="1"/>
</dbReference>
<dbReference type="RefSeq" id="WP_104913447.1">
    <property type="nucleotide sequence ID" value="NZ_CP026923.1"/>
</dbReference>
<dbReference type="GO" id="GO:0016881">
    <property type="term" value="F:acid-amino acid ligase activity"/>
    <property type="evidence" value="ECO:0007669"/>
    <property type="project" value="InterPro"/>
</dbReference>
<name>A0A2L2BQH0_9MICO</name>
<dbReference type="EMBL" id="CP026923">
    <property type="protein sequence ID" value="AVG23898.1"/>
    <property type="molecule type" value="Genomic_DNA"/>
</dbReference>
<dbReference type="AlphaFoldDB" id="A0A2L2BQH0"/>
<dbReference type="Gene3D" id="3.40.1190.10">
    <property type="entry name" value="Mur-like, catalytic domain"/>
    <property type="match status" value="1"/>
</dbReference>
<organism evidence="2 3">
    <name type="scientific">Pontimonas salivibrio</name>
    <dbReference type="NCBI Taxonomy" id="1159327"/>
    <lineage>
        <taxon>Bacteria</taxon>
        <taxon>Bacillati</taxon>
        <taxon>Actinomycetota</taxon>
        <taxon>Actinomycetes</taxon>
        <taxon>Micrococcales</taxon>
        <taxon>Microbacteriaceae</taxon>
        <taxon>Pontimonas</taxon>
    </lineage>
</organism>
<dbReference type="InterPro" id="IPR036565">
    <property type="entry name" value="Mur-like_cat_sf"/>
</dbReference>
<dbReference type="PANTHER" id="PTHR23135">
    <property type="entry name" value="MUR LIGASE FAMILY MEMBER"/>
    <property type="match status" value="1"/>
</dbReference>
<evidence type="ECO:0000313" key="2">
    <source>
        <dbReference type="EMBL" id="AVG23898.1"/>
    </source>
</evidence>
<accession>A0A2L2BQH0</accession>
<proteinExistence type="predicted"/>
<dbReference type="Proteomes" id="UP000243077">
    <property type="component" value="Chromosome"/>
</dbReference>
<dbReference type="OrthoDB" id="9803907at2"/>
<gene>
    <name evidence="2" type="ORF">C3B54_11927</name>
</gene>
<feature type="domain" description="Mur ligase central" evidence="1">
    <location>
        <begin position="53"/>
        <end position="193"/>
    </location>
</feature>
<dbReference type="SUPFAM" id="SSF53623">
    <property type="entry name" value="MurD-like peptide ligases, catalytic domain"/>
    <property type="match status" value="1"/>
</dbReference>
<dbReference type="GO" id="GO:0005524">
    <property type="term" value="F:ATP binding"/>
    <property type="evidence" value="ECO:0007669"/>
    <property type="project" value="InterPro"/>
</dbReference>
<sequence length="423" mass="45856">MLLRLAILVGRLVRILARTRGGGSAFPGLVAQRIDPQFLEHTVGRIPGGVVFITGSNGKSTTTAMAVALCRAHGLRVFTNPAGSNLPQGLASAVLADARLNGKIDADIAILEVDEAYGPMVSARLTPANFVVTNLQLDQLNRFGEPERVWEMMLTVATRTTKALLVNDAEPALLALEEGLQEGVALHTVSLTEDLRNKHPEGISHATLGDYRGRITPSVGPRLVLSDRDKDTATVLDQQGMAHIFALPAPGLHWGIDATLALALSIELLQDKWSWQQAEKAFTELPPVWGRAETVSYAGRDFELLMQKNLPSMQVNLQTVVEPPATVWVAVDEGTPDPSWIYDLDLGPITKVDVLSGSKAWQWATFLTYRGIELGEIIEDTKEAMDYLAGLGPKGAPVTAIVNYEQMMAMRRIAGLRDLETSG</sequence>
<evidence type="ECO:0000313" key="3">
    <source>
        <dbReference type="Proteomes" id="UP000243077"/>
    </source>
</evidence>
<dbReference type="InterPro" id="IPR013221">
    <property type="entry name" value="Mur_ligase_cen"/>
</dbReference>
<protein>
    <submittedName>
        <fullName evidence="2">UDP-N-acetylmuramyl pentapeptide synthase-like protein</fullName>
    </submittedName>
</protein>